<dbReference type="PANTHER" id="PTHR46889:SF4">
    <property type="entry name" value="TRANSPOSASE INSO FOR INSERTION SEQUENCE ELEMENT IS911B-RELATED"/>
    <property type="match status" value="1"/>
</dbReference>
<dbReference type="SUPFAM" id="SSF53098">
    <property type="entry name" value="Ribonuclease H-like"/>
    <property type="match status" value="1"/>
</dbReference>
<dbReference type="GO" id="GO:0015074">
    <property type="term" value="P:DNA integration"/>
    <property type="evidence" value="ECO:0007669"/>
    <property type="project" value="InterPro"/>
</dbReference>
<dbReference type="PROSITE" id="PS50994">
    <property type="entry name" value="INTEGRASE"/>
    <property type="match status" value="1"/>
</dbReference>
<reference evidence="3 4" key="1">
    <citation type="submission" date="2019-03" db="EMBL/GenBank/DDBJ databases">
        <title>Genomic Encyclopedia of Type Strains, Phase IV (KMG-IV): sequencing the most valuable type-strain genomes for metagenomic binning, comparative biology and taxonomic classification.</title>
        <authorList>
            <person name="Goeker M."/>
        </authorList>
    </citation>
    <scope>NUCLEOTIDE SEQUENCE [LARGE SCALE GENOMIC DNA]</scope>
    <source>
        <strain evidence="3 4">DSM 29487</strain>
    </source>
</reference>
<dbReference type="InterPro" id="IPR050900">
    <property type="entry name" value="Transposase_IS3/IS150/IS904"/>
</dbReference>
<dbReference type="GeneID" id="98914095"/>
<dbReference type="RefSeq" id="WP_102135726.1">
    <property type="nucleotide sequence ID" value="NZ_JANKBF010000002.1"/>
</dbReference>
<dbReference type="InterPro" id="IPR001584">
    <property type="entry name" value="Integrase_cat-core"/>
</dbReference>
<evidence type="ECO:0000256" key="1">
    <source>
        <dbReference type="ARBA" id="ARBA00002286"/>
    </source>
</evidence>
<evidence type="ECO:0000259" key="2">
    <source>
        <dbReference type="PROSITE" id="PS50994"/>
    </source>
</evidence>
<name>A0A4R3ZBX8_9FIRM</name>
<feature type="domain" description="Integrase catalytic" evidence="2">
    <location>
        <begin position="105"/>
        <end position="140"/>
    </location>
</feature>
<gene>
    <name evidence="3" type="ORF">EDD60_101272</name>
</gene>
<protein>
    <submittedName>
        <fullName evidence="3">Helix-turn-helix protein</fullName>
    </submittedName>
</protein>
<dbReference type="Proteomes" id="UP000295515">
    <property type="component" value="Unassembled WGS sequence"/>
</dbReference>
<dbReference type="PANTHER" id="PTHR46889">
    <property type="entry name" value="TRANSPOSASE INSF FOR INSERTION SEQUENCE IS3B-RELATED"/>
    <property type="match status" value="1"/>
</dbReference>
<evidence type="ECO:0000313" key="3">
    <source>
        <dbReference type="EMBL" id="TCW02966.1"/>
    </source>
</evidence>
<dbReference type="AlphaFoldDB" id="A0A4R3ZBX8"/>
<evidence type="ECO:0000313" key="4">
    <source>
        <dbReference type="Proteomes" id="UP000295515"/>
    </source>
</evidence>
<comment type="function">
    <text evidence="1">Involved in the transposition of the insertion sequence.</text>
</comment>
<organism evidence="3 4">
    <name type="scientific">Longibaculum muris</name>
    <dbReference type="NCBI Taxonomy" id="1796628"/>
    <lineage>
        <taxon>Bacteria</taxon>
        <taxon>Bacillati</taxon>
        <taxon>Bacillota</taxon>
        <taxon>Erysipelotrichia</taxon>
        <taxon>Erysipelotrichales</taxon>
        <taxon>Coprobacillaceae</taxon>
        <taxon>Longibaculum</taxon>
    </lineage>
</organism>
<proteinExistence type="predicted"/>
<dbReference type="Pfam" id="PF13276">
    <property type="entry name" value="HTH_21"/>
    <property type="match status" value="1"/>
</dbReference>
<sequence length="140" mass="16503">MLEKLELSKSGYYDYVNRKPSNQKKRKQELSEKIKSIHEESHEIYGAPKITAKLIQSGIKVSEKYVGNIMREIGIKAHYIKPYTMTTKDCDFSPKLRNILKRNFNPERPNSAWCTDITYIWIQEDGFVYLTSIMDLYSRK</sequence>
<dbReference type="InterPro" id="IPR025948">
    <property type="entry name" value="HTH-like_dom"/>
</dbReference>
<dbReference type="InterPro" id="IPR012337">
    <property type="entry name" value="RNaseH-like_sf"/>
</dbReference>
<accession>A0A4R3ZBX8</accession>
<keyword evidence="4" id="KW-1185">Reference proteome</keyword>
<comment type="caution">
    <text evidence="3">The sequence shown here is derived from an EMBL/GenBank/DDBJ whole genome shotgun (WGS) entry which is preliminary data.</text>
</comment>
<dbReference type="EMBL" id="SMCQ01000001">
    <property type="protein sequence ID" value="TCW02966.1"/>
    <property type="molecule type" value="Genomic_DNA"/>
</dbReference>